<keyword evidence="4 15" id="KW-0812">Transmembrane</keyword>
<name>A0A0C6FPW6_9ODON</name>
<dbReference type="GO" id="GO:0007601">
    <property type="term" value="P:visual perception"/>
    <property type="evidence" value="ECO:0007669"/>
    <property type="project" value="UniProtKB-KW"/>
</dbReference>
<evidence type="ECO:0000256" key="14">
    <source>
        <dbReference type="ARBA" id="ARBA00023305"/>
    </source>
</evidence>
<dbReference type="PROSITE" id="PS50262">
    <property type="entry name" value="G_PROTEIN_RECEP_F1_2"/>
    <property type="match status" value="1"/>
</dbReference>
<feature type="transmembrane region" description="Helical" evidence="15">
    <location>
        <begin position="290"/>
        <end position="312"/>
    </location>
</feature>
<evidence type="ECO:0000256" key="1">
    <source>
        <dbReference type="ARBA" id="ARBA00004141"/>
    </source>
</evidence>
<dbReference type="GO" id="GO:0009881">
    <property type="term" value="F:photoreceptor activity"/>
    <property type="evidence" value="ECO:0007669"/>
    <property type="project" value="UniProtKB-KW"/>
</dbReference>
<organism evidence="18">
    <name type="scientific">Epiophlebia superstes</name>
    <dbReference type="NCBI Taxonomy" id="126247"/>
    <lineage>
        <taxon>Eukaryota</taxon>
        <taxon>Metazoa</taxon>
        <taxon>Ecdysozoa</taxon>
        <taxon>Arthropoda</taxon>
        <taxon>Hexapoda</taxon>
        <taxon>Insecta</taxon>
        <taxon>Pterygota</taxon>
        <taxon>Palaeoptera</taxon>
        <taxon>Odonata</taxon>
        <taxon>Epiprocta</taxon>
        <taxon>Anisozygoptera</taxon>
        <taxon>Epiophlebioidea</taxon>
        <taxon>Epiophlebiidae</taxon>
        <taxon>Epiophlebia</taxon>
    </lineage>
</organism>
<evidence type="ECO:0000256" key="16">
    <source>
        <dbReference type="SAM" id="MobiDB-lite"/>
    </source>
</evidence>
<evidence type="ECO:0000256" key="5">
    <source>
        <dbReference type="ARBA" id="ARBA00022925"/>
    </source>
</evidence>
<dbReference type="InterPro" id="IPR000276">
    <property type="entry name" value="GPCR_Rhodpsn"/>
</dbReference>
<dbReference type="EMBL" id="LC009249">
    <property type="protein sequence ID" value="BAQ54896.1"/>
    <property type="molecule type" value="mRNA"/>
</dbReference>
<evidence type="ECO:0000256" key="3">
    <source>
        <dbReference type="ARBA" id="ARBA00022606"/>
    </source>
</evidence>
<keyword evidence="10" id="KW-1015">Disulfide bond</keyword>
<evidence type="ECO:0000256" key="9">
    <source>
        <dbReference type="ARBA" id="ARBA00023136"/>
    </source>
</evidence>
<feature type="transmembrane region" description="Helical" evidence="15">
    <location>
        <begin position="101"/>
        <end position="126"/>
    </location>
</feature>
<proteinExistence type="evidence at transcript level"/>
<accession>A0A0C6FPW6</accession>
<feature type="transmembrane region" description="Helical" evidence="15">
    <location>
        <begin position="226"/>
        <end position="247"/>
    </location>
</feature>
<reference evidence="18" key="1">
    <citation type="journal article" date="2015" name="Proc. Natl. Acad. Sci. U.S.A.">
        <title>Extraordinary diversity of visual opsin genes in dragonflies.</title>
        <authorList>
            <person name="Futahashi R."/>
            <person name="Kawahara-Miki R."/>
            <person name="Kinoshita M."/>
            <person name="Yoshitake K."/>
            <person name="Yajima S."/>
            <person name="Arikawa K."/>
            <person name="Fukatsu T."/>
        </authorList>
    </citation>
    <scope>NUCLEOTIDE SEQUENCE</scope>
</reference>
<feature type="transmembrane region" description="Helical" evidence="15">
    <location>
        <begin position="180"/>
        <end position="201"/>
    </location>
</feature>
<dbReference type="PANTHER" id="PTHR24240">
    <property type="entry name" value="OPSIN"/>
    <property type="match status" value="1"/>
</dbReference>
<evidence type="ECO:0000313" key="18">
    <source>
        <dbReference type="EMBL" id="BAQ54896.1"/>
    </source>
</evidence>
<evidence type="ECO:0000256" key="13">
    <source>
        <dbReference type="ARBA" id="ARBA00023224"/>
    </source>
</evidence>
<evidence type="ECO:0000256" key="6">
    <source>
        <dbReference type="ARBA" id="ARBA00022989"/>
    </source>
</evidence>
<feature type="compositionally biased region" description="Low complexity" evidence="16">
    <location>
        <begin position="367"/>
        <end position="379"/>
    </location>
</feature>
<evidence type="ECO:0000256" key="10">
    <source>
        <dbReference type="ARBA" id="ARBA00023157"/>
    </source>
</evidence>
<keyword evidence="7 15" id="KW-0157">Chromophore</keyword>
<keyword evidence="14" id="KW-0844">Vision</keyword>
<sequence length="387" mass="43538">MVETAPAMLTNETLTPSAHFFRSGSGDLSEDGPGEMLGWNVPADYMDFVHPHWRQFRAPQSYQHFLLGLIYSVFLVVGLLGNLLVVWIFMTAKNLRTPSNLFVANLAVFDALMMSKMPVFVINSVVEGQFFGKIGCDVYGLFGSYSGIGASITNAVIAYDRYRTLAFPLDGRLGMKQAMVLVAGTWIYATPFSVLPMFGIWSRYAPEGYLTTCSFDYMREGKDTQLFVMTIFGWAYVLPLLLIAIFYSRILMQVRMHEKMIKEQAKKMNVKSFIQGQDKDKSIEIRIAKVAIGIVFLFICAWTPYAMVAIVGCFSNKHLLTPTLCMFPAIACKTVACIDPWVYAINHPRFRVEVQKKIPWLCFFSEDSSSDNSSAATERSNVKEEVA</sequence>
<evidence type="ECO:0000256" key="4">
    <source>
        <dbReference type="ARBA" id="ARBA00022692"/>
    </source>
</evidence>
<comment type="caution">
    <text evidence="15">Lacks conserved residue(s) required for the propagation of feature annotation.</text>
</comment>
<dbReference type="InterPro" id="IPR027430">
    <property type="entry name" value="Retinal_BS"/>
</dbReference>
<keyword evidence="13 15" id="KW-0807">Transducer</keyword>
<evidence type="ECO:0000256" key="2">
    <source>
        <dbReference type="ARBA" id="ARBA00022543"/>
    </source>
</evidence>
<protein>
    <submittedName>
        <fullName evidence="18">RhSWa1 protein</fullName>
    </submittedName>
</protein>
<keyword evidence="6 15" id="KW-1133">Transmembrane helix</keyword>
<keyword evidence="11 15" id="KW-0675">Receptor</keyword>
<dbReference type="PROSITE" id="PS00238">
    <property type="entry name" value="OPSIN"/>
    <property type="match status" value="1"/>
</dbReference>
<dbReference type="GO" id="GO:0007602">
    <property type="term" value="P:phototransduction"/>
    <property type="evidence" value="ECO:0007669"/>
    <property type="project" value="UniProtKB-KW"/>
</dbReference>
<evidence type="ECO:0000256" key="8">
    <source>
        <dbReference type="ARBA" id="ARBA00023040"/>
    </source>
</evidence>
<evidence type="ECO:0000256" key="11">
    <source>
        <dbReference type="ARBA" id="ARBA00023170"/>
    </source>
</evidence>
<dbReference type="PRINTS" id="PR00238">
    <property type="entry name" value="OPSIN"/>
</dbReference>
<comment type="similarity">
    <text evidence="15">Belongs to the G-protein coupled receptor 1 family. Opsin subfamily.</text>
</comment>
<dbReference type="PRINTS" id="PR00577">
    <property type="entry name" value="OPSINRH3RH4"/>
</dbReference>
<keyword evidence="5 15" id="KW-0681">Retinal protein</keyword>
<evidence type="ECO:0000256" key="12">
    <source>
        <dbReference type="ARBA" id="ARBA00023180"/>
    </source>
</evidence>
<dbReference type="InterPro" id="IPR001760">
    <property type="entry name" value="Opsin"/>
</dbReference>
<dbReference type="PROSITE" id="PS00237">
    <property type="entry name" value="G_PROTEIN_RECEP_F1_1"/>
    <property type="match status" value="1"/>
</dbReference>
<dbReference type="GO" id="GO:0016020">
    <property type="term" value="C:membrane"/>
    <property type="evidence" value="ECO:0007669"/>
    <property type="project" value="UniProtKB-SubCell"/>
</dbReference>
<evidence type="ECO:0000259" key="17">
    <source>
        <dbReference type="PROSITE" id="PS50262"/>
    </source>
</evidence>
<dbReference type="FunFam" id="1.20.1070.10:FF:000044">
    <property type="entry name" value="Opsin, ultraviolet-sensitive"/>
    <property type="match status" value="1"/>
</dbReference>
<gene>
    <name evidence="18" type="primary">RhSWa1</name>
</gene>
<keyword evidence="12" id="KW-0325">Glycoprotein</keyword>
<comment type="subcellular location">
    <subcellularLocation>
        <location evidence="1 15">Membrane</location>
        <topology evidence="1 15">Multi-pass membrane protein</topology>
    </subcellularLocation>
</comment>
<evidence type="ECO:0000256" key="7">
    <source>
        <dbReference type="ARBA" id="ARBA00022991"/>
    </source>
</evidence>
<feature type="region of interest" description="Disordered" evidence="16">
    <location>
        <begin position="367"/>
        <end position="387"/>
    </location>
</feature>
<dbReference type="SUPFAM" id="SSF81321">
    <property type="entry name" value="Family A G protein-coupled receptor-like"/>
    <property type="match status" value="1"/>
</dbReference>
<keyword evidence="9 15" id="KW-0472">Membrane</keyword>
<dbReference type="AlphaFoldDB" id="A0A0C6FPW6"/>
<dbReference type="InterPro" id="IPR017452">
    <property type="entry name" value="GPCR_Rhodpsn_7TM"/>
</dbReference>
<dbReference type="GO" id="GO:0004930">
    <property type="term" value="F:G protein-coupled receptor activity"/>
    <property type="evidence" value="ECO:0007669"/>
    <property type="project" value="UniProtKB-KW"/>
</dbReference>
<dbReference type="PRINTS" id="PR00237">
    <property type="entry name" value="GPCRRHODOPSN"/>
</dbReference>
<dbReference type="Pfam" id="PF00001">
    <property type="entry name" value="7tm_1"/>
    <property type="match status" value="1"/>
</dbReference>
<dbReference type="Gene3D" id="1.20.1070.10">
    <property type="entry name" value="Rhodopsin 7-helix transmembrane proteins"/>
    <property type="match status" value="1"/>
</dbReference>
<keyword evidence="8 15" id="KW-0297">G-protein coupled receptor</keyword>
<dbReference type="InterPro" id="IPR050125">
    <property type="entry name" value="GPCR_opsins"/>
</dbReference>
<dbReference type="CDD" id="cd15079">
    <property type="entry name" value="7tmA_photoreceptors_insect"/>
    <property type="match status" value="1"/>
</dbReference>
<keyword evidence="3 15" id="KW-0716">Sensory transduction</keyword>
<evidence type="ECO:0000256" key="15">
    <source>
        <dbReference type="RuleBase" id="RU004951"/>
    </source>
</evidence>
<feature type="transmembrane region" description="Helical" evidence="15">
    <location>
        <begin position="138"/>
        <end position="159"/>
    </location>
</feature>
<feature type="transmembrane region" description="Helical" evidence="15">
    <location>
        <begin position="65"/>
        <end position="89"/>
    </location>
</feature>
<keyword evidence="2 15" id="KW-0600">Photoreceptor protein</keyword>
<feature type="domain" description="G-protein coupled receptors family 1 profile" evidence="17">
    <location>
        <begin position="81"/>
        <end position="343"/>
    </location>
</feature>